<feature type="compositionally biased region" description="Basic residues" evidence="1">
    <location>
        <begin position="74"/>
        <end position="92"/>
    </location>
</feature>
<evidence type="ECO:0000313" key="3">
    <source>
        <dbReference type="Proteomes" id="UP000050794"/>
    </source>
</evidence>
<dbReference type="WBParaSite" id="TCNE_0000776201-mRNA-1">
    <property type="protein sequence ID" value="TCNE_0000776201-mRNA-1"/>
    <property type="gene ID" value="TCNE_0000776201"/>
</dbReference>
<reference evidence="2 3" key="2">
    <citation type="submission" date="2018-11" db="EMBL/GenBank/DDBJ databases">
        <authorList>
            <consortium name="Pathogen Informatics"/>
        </authorList>
    </citation>
    <scope>NUCLEOTIDE SEQUENCE [LARGE SCALE GENOMIC DNA]</scope>
</reference>
<organism evidence="3 4">
    <name type="scientific">Toxocara canis</name>
    <name type="common">Canine roundworm</name>
    <dbReference type="NCBI Taxonomy" id="6265"/>
    <lineage>
        <taxon>Eukaryota</taxon>
        <taxon>Metazoa</taxon>
        <taxon>Ecdysozoa</taxon>
        <taxon>Nematoda</taxon>
        <taxon>Chromadorea</taxon>
        <taxon>Rhabditida</taxon>
        <taxon>Spirurina</taxon>
        <taxon>Ascaridomorpha</taxon>
        <taxon>Ascaridoidea</taxon>
        <taxon>Toxocaridae</taxon>
        <taxon>Toxocara</taxon>
    </lineage>
</organism>
<feature type="region of interest" description="Disordered" evidence="1">
    <location>
        <begin position="48"/>
        <end position="92"/>
    </location>
</feature>
<evidence type="ECO:0000256" key="1">
    <source>
        <dbReference type="SAM" id="MobiDB-lite"/>
    </source>
</evidence>
<dbReference type="EMBL" id="UYWY01019751">
    <property type="protein sequence ID" value="VDM39083.1"/>
    <property type="molecule type" value="Genomic_DNA"/>
</dbReference>
<proteinExistence type="predicted"/>
<feature type="compositionally biased region" description="Basic and acidic residues" evidence="1">
    <location>
        <begin position="54"/>
        <end position="73"/>
    </location>
</feature>
<sequence>MAIDGKQRKLDEALRAGVSGKKIDIDKLMASTTTTLLSCNIVFTPSSIPFNNPADEKNAKSKDKRMNLIEERPKNKKKKRRRRRSHKKKAIA</sequence>
<reference evidence="4" key="1">
    <citation type="submission" date="2016-06" db="UniProtKB">
        <authorList>
            <consortium name="WormBaseParasite"/>
        </authorList>
    </citation>
    <scope>IDENTIFICATION</scope>
</reference>
<name>A0A183UGZ2_TOXCA</name>
<gene>
    <name evidence="2" type="ORF">TCNE_LOCUS7762</name>
</gene>
<dbReference type="AlphaFoldDB" id="A0A183UGZ2"/>
<evidence type="ECO:0000313" key="4">
    <source>
        <dbReference type="WBParaSite" id="TCNE_0000776201-mRNA-1"/>
    </source>
</evidence>
<dbReference type="Proteomes" id="UP000050794">
    <property type="component" value="Unassembled WGS sequence"/>
</dbReference>
<keyword evidence="3" id="KW-1185">Reference proteome</keyword>
<evidence type="ECO:0000313" key="2">
    <source>
        <dbReference type="EMBL" id="VDM39083.1"/>
    </source>
</evidence>
<accession>A0A183UGZ2</accession>
<protein>
    <submittedName>
        <fullName evidence="4">DUF1713 domain-containing protein</fullName>
    </submittedName>
</protein>